<feature type="domain" description="DNA methylase adenine-specific" evidence="1">
    <location>
        <begin position="52"/>
        <end position="158"/>
    </location>
</feature>
<dbReference type="InterPro" id="IPR003356">
    <property type="entry name" value="DNA_methylase_A-5"/>
</dbReference>
<dbReference type="Pfam" id="PF02384">
    <property type="entry name" value="N6_Mtase"/>
    <property type="match status" value="1"/>
</dbReference>
<dbReference type="GO" id="GO:0003677">
    <property type="term" value="F:DNA binding"/>
    <property type="evidence" value="ECO:0007669"/>
    <property type="project" value="InterPro"/>
</dbReference>
<dbReference type="GO" id="GO:0008170">
    <property type="term" value="F:N-methyltransferase activity"/>
    <property type="evidence" value="ECO:0007669"/>
    <property type="project" value="InterPro"/>
</dbReference>
<protein>
    <submittedName>
        <fullName evidence="2">N-6 DNA methylase</fullName>
    </submittedName>
</protein>
<dbReference type="SUPFAM" id="SSF53335">
    <property type="entry name" value="S-adenosyl-L-methionine-dependent methyltransferases"/>
    <property type="match status" value="1"/>
</dbReference>
<accession>A0AB37HQT1</accession>
<dbReference type="Gene3D" id="3.40.50.150">
    <property type="entry name" value="Vaccinia Virus protein VP39"/>
    <property type="match status" value="1"/>
</dbReference>
<dbReference type="GO" id="GO:0032259">
    <property type="term" value="P:methylation"/>
    <property type="evidence" value="ECO:0007669"/>
    <property type="project" value="UniProtKB-KW"/>
</dbReference>
<evidence type="ECO:0000259" key="1">
    <source>
        <dbReference type="Pfam" id="PF02384"/>
    </source>
</evidence>
<gene>
    <name evidence="2" type="ORF">JRU67_11910</name>
</gene>
<dbReference type="Proteomes" id="UP000640299">
    <property type="component" value="Chromosome"/>
</dbReference>
<dbReference type="InterPro" id="IPR029063">
    <property type="entry name" value="SAM-dependent_MTases_sf"/>
</dbReference>
<evidence type="ECO:0000313" key="2">
    <source>
        <dbReference type="EMBL" id="QRN92698.1"/>
    </source>
</evidence>
<keyword evidence="2" id="KW-0489">Methyltransferase</keyword>
<dbReference type="EMBL" id="CP069389">
    <property type="protein sequence ID" value="QRN92698.1"/>
    <property type="molecule type" value="Genomic_DNA"/>
</dbReference>
<sequence length="233" mass="27563">MTTKINNLLGIEESYKAPARIMEILYSDKSDRDEIFRNFLKEFNNDVSYDWFYEYFQEEHADRTKQKQDFTPRSVSKLLSEIVGYDGSTYYEPAAGTGGIIIERWLNNMYQHSPFDYEPRMYYYGAEELSDRAIPFLLFNMIIRGMNGHVVQCDVLTRESKGAFFIQNDANNHLGFSSLNLMPYNKDTEEELNIKFTQHMYEPIKQTEKIPEWLMGDIVIEDFEEEQMTIFDV</sequence>
<name>A0AB37HQT1_MAMSC</name>
<organism evidence="2 3">
    <name type="scientific">Mammaliicoccus sciuri</name>
    <name type="common">Staphylococcus sciuri</name>
    <dbReference type="NCBI Taxonomy" id="1296"/>
    <lineage>
        <taxon>Bacteria</taxon>
        <taxon>Bacillati</taxon>
        <taxon>Bacillota</taxon>
        <taxon>Bacilli</taxon>
        <taxon>Bacillales</taxon>
        <taxon>Staphylococcaceae</taxon>
        <taxon>Mammaliicoccus</taxon>
    </lineage>
</organism>
<keyword evidence="2" id="KW-0808">Transferase</keyword>
<proteinExistence type="predicted"/>
<reference evidence="2" key="1">
    <citation type="submission" date="2021-02" db="EMBL/GenBank/DDBJ databases">
        <title>cfr and optrA-positive Staphylococcus spp.</title>
        <authorList>
            <person name="Chen L."/>
        </authorList>
    </citation>
    <scope>NUCLEOTIDE SEQUENCE</scope>
    <source>
        <strain evidence="2">GDQ20D70P</strain>
    </source>
</reference>
<evidence type="ECO:0000313" key="3">
    <source>
        <dbReference type="Proteomes" id="UP000640299"/>
    </source>
</evidence>
<dbReference type="AlphaFoldDB" id="A0AB37HQT1"/>